<sequence>MLQIVSFGLRSPSGPGFQSDRGNGTLEAKTRWLFCTITHVTTNPQKAKMCFQCTHDDNLNTPDYDPVINILYLRRFKAV</sequence>
<evidence type="ECO:0000313" key="1">
    <source>
        <dbReference type="EMBL" id="KAJ6972792.1"/>
    </source>
</evidence>
<gene>
    <name evidence="1" type="ORF">NC653_033187</name>
</gene>
<organism evidence="1 2">
    <name type="scientific">Populus alba x Populus x berolinensis</name>
    <dbReference type="NCBI Taxonomy" id="444605"/>
    <lineage>
        <taxon>Eukaryota</taxon>
        <taxon>Viridiplantae</taxon>
        <taxon>Streptophyta</taxon>
        <taxon>Embryophyta</taxon>
        <taxon>Tracheophyta</taxon>
        <taxon>Spermatophyta</taxon>
        <taxon>Magnoliopsida</taxon>
        <taxon>eudicotyledons</taxon>
        <taxon>Gunneridae</taxon>
        <taxon>Pentapetalae</taxon>
        <taxon>rosids</taxon>
        <taxon>fabids</taxon>
        <taxon>Malpighiales</taxon>
        <taxon>Salicaceae</taxon>
        <taxon>Saliceae</taxon>
        <taxon>Populus</taxon>
    </lineage>
</organism>
<dbReference type="EMBL" id="JAQIZT010000014">
    <property type="protein sequence ID" value="KAJ6972792.1"/>
    <property type="molecule type" value="Genomic_DNA"/>
</dbReference>
<comment type="caution">
    <text evidence="1">The sequence shown here is derived from an EMBL/GenBank/DDBJ whole genome shotgun (WGS) entry which is preliminary data.</text>
</comment>
<name>A0AAD6LT47_9ROSI</name>
<protein>
    <submittedName>
        <fullName evidence="1">Uncharacterized protein</fullName>
    </submittedName>
</protein>
<proteinExistence type="predicted"/>
<reference evidence="1" key="1">
    <citation type="journal article" date="2023" name="Mol. Ecol. Resour.">
        <title>Chromosome-level genome assembly of a triploid poplar Populus alba 'Berolinensis'.</title>
        <authorList>
            <person name="Chen S."/>
            <person name="Yu Y."/>
            <person name="Wang X."/>
            <person name="Wang S."/>
            <person name="Zhang T."/>
            <person name="Zhou Y."/>
            <person name="He R."/>
            <person name="Meng N."/>
            <person name="Wang Y."/>
            <person name="Liu W."/>
            <person name="Liu Z."/>
            <person name="Liu J."/>
            <person name="Guo Q."/>
            <person name="Huang H."/>
            <person name="Sederoff R.R."/>
            <person name="Wang G."/>
            <person name="Qu G."/>
            <person name="Chen S."/>
        </authorList>
    </citation>
    <scope>NUCLEOTIDE SEQUENCE</scope>
    <source>
        <strain evidence="1">SC-2020</strain>
    </source>
</reference>
<dbReference type="AlphaFoldDB" id="A0AAD6LT47"/>
<evidence type="ECO:0000313" key="2">
    <source>
        <dbReference type="Proteomes" id="UP001164929"/>
    </source>
</evidence>
<accession>A0AAD6LT47</accession>
<dbReference type="Proteomes" id="UP001164929">
    <property type="component" value="Chromosome 14"/>
</dbReference>
<keyword evidence="2" id="KW-1185">Reference proteome</keyword>